<evidence type="ECO:0000313" key="2">
    <source>
        <dbReference type="Proteomes" id="UP000562395"/>
    </source>
</evidence>
<gene>
    <name evidence="1" type="ORF">GGQ88_000112</name>
</gene>
<dbReference type="Proteomes" id="UP000562395">
    <property type="component" value="Unassembled WGS sequence"/>
</dbReference>
<dbReference type="EMBL" id="JACICY010000001">
    <property type="protein sequence ID" value="MBB3858872.1"/>
    <property type="molecule type" value="Genomic_DNA"/>
</dbReference>
<evidence type="ECO:0008006" key="3">
    <source>
        <dbReference type="Google" id="ProtNLM"/>
    </source>
</evidence>
<accession>A0A7W6EU75</accession>
<comment type="caution">
    <text evidence="1">The sequence shown here is derived from an EMBL/GenBank/DDBJ whole genome shotgun (WGS) entry which is preliminary data.</text>
</comment>
<keyword evidence="2" id="KW-1185">Reference proteome</keyword>
<dbReference type="RefSeq" id="WP_183611081.1">
    <property type="nucleotide sequence ID" value="NZ_JACICY010000001.1"/>
</dbReference>
<organism evidence="1 2">
    <name type="scientific">Novosphingobium hassiacum</name>
    <dbReference type="NCBI Taxonomy" id="173676"/>
    <lineage>
        <taxon>Bacteria</taxon>
        <taxon>Pseudomonadati</taxon>
        <taxon>Pseudomonadota</taxon>
        <taxon>Alphaproteobacteria</taxon>
        <taxon>Sphingomonadales</taxon>
        <taxon>Sphingomonadaceae</taxon>
        <taxon>Novosphingobium</taxon>
    </lineage>
</organism>
<evidence type="ECO:0000313" key="1">
    <source>
        <dbReference type="EMBL" id="MBB3858872.1"/>
    </source>
</evidence>
<name>A0A7W6EU75_9SPHN</name>
<protein>
    <recommendedName>
        <fullName evidence="3">DUF1983 domain-containing protein</fullName>
    </recommendedName>
</protein>
<dbReference type="AlphaFoldDB" id="A0A7W6EU75"/>
<sequence>MPSKVILIDASPRRANDGVAEAVRLAGGGGQFPYYYNGQHYRAGVVQLPTIVTAITFDGGDFGAGGVPQAAELQWAASRKADLAAIANYFWIDAPITVRIGDENSVGTLPAVTITGKVLSAAVDGGVVKLQLSDPAADLKKPLLTSRFGGTGGVDGPVEWDGRIKPRVWGRVWNLEGERIDPANNVYCFADPARQIQSFDALRDKGAPAAAINVLAWQGSVAATFTALQAAVAPQGGGVACPSIACVKWWTQPAGALTADLKGEIGAGYVETTAQIVQRLVQAGPNTPFAAGTIAAAQAARPAPVGWVAQDDSTGTASMIEELLGNSSLLWLLNASGEIVIREWAWGAGVASGVSQSVKRTSVIAPVGTRKLGFKRNETQMARGDLAAVVLVDDVVYGDGTPVSQAVEDAYALAAARGKVWTTSTIPSVAQSNVGDTWIAPDGTFYERVNDGGILLGGFAIRLAGFRPRIAWTLAANQVLRDTLAQADAAYTSANDAIDQLIDLASDGVLSRNEKITKLVPESARLADKWASLSAIATSLAVSTATASGARTAWLTYLAALVPAWNDTAQDTTVSRAAFDAARDAYDTALYELDRAIKAKAATVATWAGLTGTGGQPTGNDVAATISPGGGIAANQVNTQSVVSGALSGTTIVSGSGSSSPFAAVRELAYVTIPTLDAGTVGIRLGLYGQIKDVGSGYTPGYPMLRLYRVSAANAAAYLASSPRNPSVQGVPMNRNITLPNWSNIDMGGTLLFNTTTPAAGDLYVLGIDVATNPPSAGSWAWNWRADIALDIVKR</sequence>
<reference evidence="1 2" key="1">
    <citation type="submission" date="2020-08" db="EMBL/GenBank/DDBJ databases">
        <title>Genomic Encyclopedia of Type Strains, Phase IV (KMG-IV): sequencing the most valuable type-strain genomes for metagenomic binning, comparative biology and taxonomic classification.</title>
        <authorList>
            <person name="Goeker M."/>
        </authorList>
    </citation>
    <scope>NUCLEOTIDE SEQUENCE [LARGE SCALE GENOMIC DNA]</scope>
    <source>
        <strain evidence="1 2">DSM 14552</strain>
    </source>
</reference>
<proteinExistence type="predicted"/>